<dbReference type="PANTHER" id="PTHR45670">
    <property type="entry name" value="E3 UBIQUITIN-PROTEIN LIGASE TRIP12"/>
    <property type="match status" value="1"/>
</dbReference>
<dbReference type="GeneID" id="25910145"/>
<protein>
    <recommendedName>
        <fullName evidence="4">HECT domain-containing protein</fullName>
    </recommendedName>
</protein>
<dbReference type="SUPFAM" id="SSF56204">
    <property type="entry name" value="Hect, E3 ligase catalytic domain"/>
    <property type="match status" value="1"/>
</dbReference>
<evidence type="ECO:0000313" key="6">
    <source>
        <dbReference type="Proteomes" id="UP000054560"/>
    </source>
</evidence>
<feature type="compositionally biased region" description="Polar residues" evidence="3">
    <location>
        <begin position="35"/>
        <end position="65"/>
    </location>
</feature>
<keyword evidence="6" id="KW-1185">Reference proteome</keyword>
<evidence type="ECO:0000259" key="4">
    <source>
        <dbReference type="Pfam" id="PF00632"/>
    </source>
</evidence>
<organism evidence="5 6">
    <name type="scientific">Sphaeroforma arctica JP610</name>
    <dbReference type="NCBI Taxonomy" id="667725"/>
    <lineage>
        <taxon>Eukaryota</taxon>
        <taxon>Ichthyosporea</taxon>
        <taxon>Ichthyophonida</taxon>
        <taxon>Sphaeroforma</taxon>
    </lineage>
</organism>
<reference evidence="5 6" key="1">
    <citation type="submission" date="2011-02" db="EMBL/GenBank/DDBJ databases">
        <title>The Genome Sequence of Sphaeroforma arctica JP610.</title>
        <authorList>
            <consortium name="The Broad Institute Genome Sequencing Platform"/>
            <person name="Russ C."/>
            <person name="Cuomo C."/>
            <person name="Young S.K."/>
            <person name="Zeng Q."/>
            <person name="Gargeya S."/>
            <person name="Alvarado L."/>
            <person name="Berlin A."/>
            <person name="Chapman S.B."/>
            <person name="Chen Z."/>
            <person name="Freedman E."/>
            <person name="Gellesch M."/>
            <person name="Goldberg J."/>
            <person name="Griggs A."/>
            <person name="Gujja S."/>
            <person name="Heilman E."/>
            <person name="Heiman D."/>
            <person name="Howarth C."/>
            <person name="Mehta T."/>
            <person name="Neiman D."/>
            <person name="Pearson M."/>
            <person name="Roberts A."/>
            <person name="Saif S."/>
            <person name="Shea T."/>
            <person name="Shenoy N."/>
            <person name="Sisk P."/>
            <person name="Stolte C."/>
            <person name="Sykes S."/>
            <person name="White J."/>
            <person name="Yandava C."/>
            <person name="Burger G."/>
            <person name="Gray M.W."/>
            <person name="Holland P.W.H."/>
            <person name="King N."/>
            <person name="Lang F.B.F."/>
            <person name="Roger A.J."/>
            <person name="Ruiz-Trillo I."/>
            <person name="Haas B."/>
            <person name="Nusbaum C."/>
            <person name="Birren B."/>
        </authorList>
    </citation>
    <scope>NUCLEOTIDE SEQUENCE [LARGE SCALE GENOMIC DNA]</scope>
    <source>
        <strain evidence="5 6">JP610</strain>
    </source>
</reference>
<gene>
    <name evidence="5" type="ORF">SARC_09641</name>
</gene>
<evidence type="ECO:0000256" key="1">
    <source>
        <dbReference type="ARBA" id="ARBA00022679"/>
    </source>
</evidence>
<dbReference type="GO" id="GO:0061630">
    <property type="term" value="F:ubiquitin protein ligase activity"/>
    <property type="evidence" value="ECO:0007669"/>
    <property type="project" value="InterPro"/>
</dbReference>
<evidence type="ECO:0000313" key="5">
    <source>
        <dbReference type="EMBL" id="KNC77906.1"/>
    </source>
</evidence>
<dbReference type="Gene3D" id="3.90.1750.10">
    <property type="entry name" value="Hect, E3 ligase catalytic domains"/>
    <property type="match status" value="1"/>
</dbReference>
<keyword evidence="2" id="KW-0833">Ubl conjugation pathway</keyword>
<dbReference type="Proteomes" id="UP000054560">
    <property type="component" value="Unassembled WGS sequence"/>
</dbReference>
<dbReference type="InterPro" id="IPR045322">
    <property type="entry name" value="HECTD1/TRIP12-like"/>
</dbReference>
<dbReference type="STRING" id="667725.A0A0L0FN31"/>
<sequence>MPTADTDSPMPSKEKDSSATARKSLSKKPSTKLPQNTNSAPKSERSPNSAQTGQGASSIPANGTASTGTADVMVIDFYLDGNYIPRDLPIFYAIQRFAPSFERDFTHSHAKADAVVDNTTGDCESNRHIPGSYLWNRNYELTYRVRMATADEAPPALSLSLSDSNAHRNGQKLDATSVLAPPPTSAVKLQYVNEFADPRELCKGLKMYRDRGENVSVEESAIREVLVYAIFHLMAVVWRHTQGTGGSVLLSPGEFVNPKISAKVTQQLADPLSLASRCLPQWVGALMHKFGFLFSYECRRQYMMAMYIGIPRSTQKMISASGRTGSALHRLTADRFTHTARIKARVRRQHLLQSVFKMLTKLGDYRSIIDIEFVDEVGTGLGPTLEFYCLASKEFQRRDLKIWRDADASAASEETKECVKSMCGLFPRPEPVVIANEKSPKDLPTSTDKAKSQQPTATDATAERWQYSTSLFHAMGMLLARALYDNRLLDIPLNPVVFAWLKLPSVDSNSDYSESNDNAKVTAADVRVSTDSVSSISTLANLALVDAQLAQSMQKMQAAALNKKSTGGYV</sequence>
<dbReference type="OrthoDB" id="423283at2759"/>
<dbReference type="EMBL" id="KQ242603">
    <property type="protein sequence ID" value="KNC77906.1"/>
    <property type="molecule type" value="Genomic_DNA"/>
</dbReference>
<name>A0A0L0FN31_9EUKA</name>
<dbReference type="GO" id="GO:0000209">
    <property type="term" value="P:protein polyubiquitination"/>
    <property type="evidence" value="ECO:0007669"/>
    <property type="project" value="TreeGrafter"/>
</dbReference>
<feature type="compositionally biased region" description="Polar residues" evidence="3">
    <location>
        <begin position="444"/>
        <end position="459"/>
    </location>
</feature>
<dbReference type="AlphaFoldDB" id="A0A0L0FN31"/>
<feature type="domain" description="HECT" evidence="4">
    <location>
        <begin position="416"/>
        <end position="560"/>
    </location>
</feature>
<dbReference type="InterPro" id="IPR000569">
    <property type="entry name" value="HECT_dom"/>
</dbReference>
<dbReference type="Pfam" id="PF00632">
    <property type="entry name" value="HECT"/>
    <property type="match status" value="1"/>
</dbReference>
<evidence type="ECO:0000256" key="2">
    <source>
        <dbReference type="ARBA" id="ARBA00022786"/>
    </source>
</evidence>
<dbReference type="eggNOG" id="KOG0170">
    <property type="taxonomic scope" value="Eukaryota"/>
</dbReference>
<feature type="region of interest" description="Disordered" evidence="3">
    <location>
        <begin position="436"/>
        <end position="461"/>
    </location>
</feature>
<accession>A0A0L0FN31</accession>
<keyword evidence="1" id="KW-0808">Transferase</keyword>
<dbReference type="PANTHER" id="PTHR45670:SF1">
    <property type="entry name" value="E3 UBIQUITIN-PROTEIN LIGASE HECTD1"/>
    <property type="match status" value="1"/>
</dbReference>
<feature type="region of interest" description="Disordered" evidence="3">
    <location>
        <begin position="1"/>
        <end position="65"/>
    </location>
</feature>
<proteinExistence type="predicted"/>
<dbReference type="InterPro" id="IPR035983">
    <property type="entry name" value="Hect_E3_ubiquitin_ligase"/>
</dbReference>
<dbReference type="GO" id="GO:0043161">
    <property type="term" value="P:proteasome-mediated ubiquitin-dependent protein catabolic process"/>
    <property type="evidence" value="ECO:0007669"/>
    <property type="project" value="TreeGrafter"/>
</dbReference>
<evidence type="ECO:0000256" key="3">
    <source>
        <dbReference type="SAM" id="MobiDB-lite"/>
    </source>
</evidence>
<dbReference type="RefSeq" id="XP_014151808.1">
    <property type="nucleotide sequence ID" value="XM_014296333.1"/>
</dbReference>